<dbReference type="InterPro" id="IPR050259">
    <property type="entry name" value="SDR"/>
</dbReference>
<keyword evidence="6" id="KW-1185">Reference proteome</keyword>
<keyword evidence="2" id="KW-0560">Oxidoreductase</keyword>
<protein>
    <submittedName>
        <fullName evidence="5">SDR family NAD(P)-dependent oxidoreductase</fullName>
    </submittedName>
</protein>
<evidence type="ECO:0000256" key="3">
    <source>
        <dbReference type="RuleBase" id="RU000363"/>
    </source>
</evidence>
<evidence type="ECO:0000256" key="1">
    <source>
        <dbReference type="ARBA" id="ARBA00006484"/>
    </source>
</evidence>
<dbReference type="InterPro" id="IPR057326">
    <property type="entry name" value="KR_dom"/>
</dbReference>
<dbReference type="GO" id="GO:0032787">
    <property type="term" value="P:monocarboxylic acid metabolic process"/>
    <property type="evidence" value="ECO:0007669"/>
    <property type="project" value="UniProtKB-ARBA"/>
</dbReference>
<accession>A0A502G7U6</accession>
<dbReference type="OrthoDB" id="9804774at2"/>
<dbReference type="FunFam" id="3.40.50.720:FF:000173">
    <property type="entry name" value="3-oxoacyl-[acyl-carrier protein] reductase"/>
    <property type="match status" value="1"/>
</dbReference>
<dbReference type="Pfam" id="PF00106">
    <property type="entry name" value="adh_short"/>
    <property type="match status" value="1"/>
</dbReference>
<comment type="similarity">
    <text evidence="1 3">Belongs to the short-chain dehydrogenases/reductases (SDR) family.</text>
</comment>
<evidence type="ECO:0000313" key="5">
    <source>
        <dbReference type="EMBL" id="TPG56883.1"/>
    </source>
</evidence>
<dbReference type="PRINTS" id="PR00081">
    <property type="entry name" value="GDHRDH"/>
</dbReference>
<evidence type="ECO:0000313" key="6">
    <source>
        <dbReference type="Proteomes" id="UP000317078"/>
    </source>
</evidence>
<sequence>MRTVLVTGSTRGLGLAVAERLLEEGYGVVATGRAETPELAALREASGGRLSFAPFDLSEPDGIYAFVHALTAAHGTFWGLVNNAAVGLDGVLATQHNRDIERLIRVNVVAPIVLTKYVSRGMIAAREGRIVNVSSIIATTGYSGLAAYAASKSALEGFTRSLARELGRVGVTVNAIAPGYMETDMTSGLGGEKVDAIRRRSALRRLPSPAEVSHAAAYLLGPGGAAVTGTVMTVDAGSTA</sequence>
<dbReference type="Gene3D" id="3.40.50.720">
    <property type="entry name" value="NAD(P)-binding Rossmann-like Domain"/>
    <property type="match status" value="1"/>
</dbReference>
<reference evidence="5 6" key="1">
    <citation type="journal article" date="2019" name="Environ. Microbiol.">
        <title>Species interactions and distinct microbial communities in high Arctic permafrost affected cryosols are associated with the CH4 and CO2 gas fluxes.</title>
        <authorList>
            <person name="Altshuler I."/>
            <person name="Hamel J."/>
            <person name="Turney S."/>
            <person name="Magnuson E."/>
            <person name="Levesque R."/>
            <person name="Greer C."/>
            <person name="Whyte L.G."/>
        </authorList>
    </citation>
    <scope>NUCLEOTIDE SEQUENCE [LARGE SCALE GENOMIC DNA]</scope>
    <source>
        <strain evidence="5 6">S9.3B</strain>
    </source>
</reference>
<dbReference type="GO" id="GO:0016491">
    <property type="term" value="F:oxidoreductase activity"/>
    <property type="evidence" value="ECO:0007669"/>
    <property type="project" value="UniProtKB-KW"/>
</dbReference>
<dbReference type="InterPro" id="IPR020904">
    <property type="entry name" value="Sc_DH/Rdtase_CS"/>
</dbReference>
<comment type="caution">
    <text evidence="5">The sequence shown here is derived from an EMBL/GenBank/DDBJ whole genome shotgun (WGS) entry which is preliminary data.</text>
</comment>
<dbReference type="SMART" id="SM00822">
    <property type="entry name" value="PKS_KR"/>
    <property type="match status" value="1"/>
</dbReference>
<dbReference type="AlphaFoldDB" id="A0A502G7U6"/>
<dbReference type="PRINTS" id="PR00080">
    <property type="entry name" value="SDRFAMILY"/>
</dbReference>
<dbReference type="RefSeq" id="WP_140883490.1">
    <property type="nucleotide sequence ID" value="NZ_RCZP01000010.1"/>
</dbReference>
<proteinExistence type="inferred from homology"/>
<dbReference type="PANTHER" id="PTHR42879:SF2">
    <property type="entry name" value="3-OXOACYL-[ACYL-CARRIER-PROTEIN] REDUCTASE FABG"/>
    <property type="match status" value="1"/>
</dbReference>
<gene>
    <name evidence="5" type="ORF">EAH89_12470</name>
</gene>
<organism evidence="5 6">
    <name type="scientific">Muricoccus nepalensis</name>
    <dbReference type="NCBI Taxonomy" id="1854500"/>
    <lineage>
        <taxon>Bacteria</taxon>
        <taxon>Pseudomonadati</taxon>
        <taxon>Pseudomonadota</taxon>
        <taxon>Alphaproteobacteria</taxon>
        <taxon>Acetobacterales</taxon>
        <taxon>Roseomonadaceae</taxon>
        <taxon>Muricoccus</taxon>
    </lineage>
</organism>
<name>A0A502G7U6_9PROT</name>
<dbReference type="EMBL" id="RCZP01000010">
    <property type="protein sequence ID" value="TPG56883.1"/>
    <property type="molecule type" value="Genomic_DNA"/>
</dbReference>
<dbReference type="InterPro" id="IPR036291">
    <property type="entry name" value="NAD(P)-bd_dom_sf"/>
</dbReference>
<evidence type="ECO:0000256" key="2">
    <source>
        <dbReference type="ARBA" id="ARBA00023002"/>
    </source>
</evidence>
<dbReference type="Proteomes" id="UP000317078">
    <property type="component" value="Unassembled WGS sequence"/>
</dbReference>
<dbReference type="PROSITE" id="PS00061">
    <property type="entry name" value="ADH_SHORT"/>
    <property type="match status" value="1"/>
</dbReference>
<dbReference type="PANTHER" id="PTHR42879">
    <property type="entry name" value="3-OXOACYL-(ACYL-CARRIER-PROTEIN) REDUCTASE"/>
    <property type="match status" value="1"/>
</dbReference>
<dbReference type="InterPro" id="IPR002347">
    <property type="entry name" value="SDR_fam"/>
</dbReference>
<dbReference type="SUPFAM" id="SSF51735">
    <property type="entry name" value="NAD(P)-binding Rossmann-fold domains"/>
    <property type="match status" value="1"/>
</dbReference>
<evidence type="ECO:0000259" key="4">
    <source>
        <dbReference type="SMART" id="SM00822"/>
    </source>
</evidence>
<feature type="domain" description="Ketoreductase" evidence="4">
    <location>
        <begin position="2"/>
        <end position="179"/>
    </location>
</feature>